<dbReference type="GO" id="GO:0003676">
    <property type="term" value="F:nucleic acid binding"/>
    <property type="evidence" value="ECO:0007669"/>
    <property type="project" value="InterPro"/>
</dbReference>
<evidence type="ECO:0000313" key="2">
    <source>
        <dbReference type="Proteomes" id="UP000663881"/>
    </source>
</evidence>
<dbReference type="PANTHER" id="PTHR48475">
    <property type="entry name" value="RIBONUCLEASE H"/>
    <property type="match status" value="1"/>
</dbReference>
<dbReference type="Gene3D" id="3.30.420.10">
    <property type="entry name" value="Ribonuclease H-like superfamily/Ribonuclease H"/>
    <property type="match status" value="1"/>
</dbReference>
<comment type="caution">
    <text evidence="1">The sequence shown here is derived from an EMBL/GenBank/DDBJ whole genome shotgun (WGS) entry which is preliminary data.</text>
</comment>
<proteinExistence type="predicted"/>
<dbReference type="PANTHER" id="PTHR48475:SF1">
    <property type="entry name" value="RNASE H TYPE-1 DOMAIN-CONTAINING PROTEIN"/>
    <property type="match status" value="1"/>
</dbReference>
<gene>
    <name evidence="1" type="ORF">OKA104_LOCUS45351</name>
</gene>
<dbReference type="Proteomes" id="UP000663881">
    <property type="component" value="Unassembled WGS sequence"/>
</dbReference>
<reference evidence="1" key="1">
    <citation type="submission" date="2021-02" db="EMBL/GenBank/DDBJ databases">
        <authorList>
            <person name="Nowell W R."/>
        </authorList>
    </citation>
    <scope>NUCLEOTIDE SEQUENCE</scope>
</reference>
<dbReference type="AlphaFoldDB" id="A0A820GTJ1"/>
<dbReference type="InterPro" id="IPR036397">
    <property type="entry name" value="RNaseH_sf"/>
</dbReference>
<protein>
    <submittedName>
        <fullName evidence="1">Uncharacterized protein</fullName>
    </submittedName>
</protein>
<evidence type="ECO:0000313" key="1">
    <source>
        <dbReference type="EMBL" id="CAF4284108.1"/>
    </source>
</evidence>
<accession>A0A820GTJ1</accession>
<sequence>MTKTVILHRKYWSNKILEALWAYRTTWKNTTGFSPCEMVYGKQILLPIEFQISTYTLAVELGMDLNEGQRQRMMQLNELDEIRQDALQQTTMVQQQRIK</sequence>
<dbReference type="EMBL" id="CAJOAY010014928">
    <property type="protein sequence ID" value="CAF4284108.1"/>
    <property type="molecule type" value="Genomic_DNA"/>
</dbReference>
<name>A0A820GTJ1_9BILA</name>
<organism evidence="1 2">
    <name type="scientific">Adineta steineri</name>
    <dbReference type="NCBI Taxonomy" id="433720"/>
    <lineage>
        <taxon>Eukaryota</taxon>
        <taxon>Metazoa</taxon>
        <taxon>Spiralia</taxon>
        <taxon>Gnathifera</taxon>
        <taxon>Rotifera</taxon>
        <taxon>Eurotatoria</taxon>
        <taxon>Bdelloidea</taxon>
        <taxon>Adinetida</taxon>
        <taxon>Adinetidae</taxon>
        <taxon>Adineta</taxon>
    </lineage>
</organism>